<dbReference type="AlphaFoldDB" id="A0A9Q3VZN5"/>
<dbReference type="Pfam" id="PF25876">
    <property type="entry name" value="HH_MFP_RND"/>
    <property type="match status" value="1"/>
</dbReference>
<dbReference type="InterPro" id="IPR006143">
    <property type="entry name" value="RND_pump_MFP"/>
</dbReference>
<evidence type="ECO:0000256" key="7">
    <source>
        <dbReference type="SAM" id="Phobius"/>
    </source>
</evidence>
<keyword evidence="3" id="KW-1003">Cell membrane</keyword>
<comment type="caution">
    <text evidence="12">The sequence shown here is derived from an EMBL/GenBank/DDBJ whole genome shotgun (WGS) entry which is preliminary data.</text>
</comment>
<dbReference type="Pfam" id="PF25989">
    <property type="entry name" value="YknX_C"/>
    <property type="match status" value="1"/>
</dbReference>
<comment type="subcellular location">
    <subcellularLocation>
        <location evidence="1">Cell inner membrane</location>
    </subcellularLocation>
</comment>
<reference evidence="12" key="1">
    <citation type="submission" date="2022-01" db="EMBL/GenBank/DDBJ databases">
        <authorList>
            <person name="Karlyshev A.V."/>
            <person name="Jaspars M."/>
        </authorList>
    </citation>
    <scope>NUCLEOTIDE SEQUENCE</scope>
    <source>
        <strain evidence="12">AGSA3-2</strain>
    </source>
</reference>
<feature type="domain" description="Multidrug resistance protein MdtA-like beta-barrel" evidence="10">
    <location>
        <begin position="224"/>
        <end position="306"/>
    </location>
</feature>
<evidence type="ECO:0000256" key="1">
    <source>
        <dbReference type="ARBA" id="ARBA00004533"/>
    </source>
</evidence>
<evidence type="ECO:0000256" key="4">
    <source>
        <dbReference type="ARBA" id="ARBA00022519"/>
    </source>
</evidence>
<dbReference type="Gene3D" id="1.10.287.470">
    <property type="entry name" value="Helix hairpin bin"/>
    <property type="match status" value="1"/>
</dbReference>
<feature type="domain" description="Multidrug resistance protein MdtA-like barrel-sandwich hybrid" evidence="9">
    <location>
        <begin position="77"/>
        <end position="220"/>
    </location>
</feature>
<dbReference type="EMBL" id="JAJVKT010000005">
    <property type="protein sequence ID" value="MCE7507995.1"/>
    <property type="molecule type" value="Genomic_DNA"/>
</dbReference>
<dbReference type="PANTHER" id="PTHR30469">
    <property type="entry name" value="MULTIDRUG RESISTANCE PROTEIN MDTA"/>
    <property type="match status" value="1"/>
</dbReference>
<keyword evidence="13" id="KW-1185">Reference proteome</keyword>
<feature type="compositionally biased region" description="Gly residues" evidence="6">
    <location>
        <begin position="393"/>
        <end position="410"/>
    </location>
</feature>
<keyword evidence="7" id="KW-1133">Transmembrane helix</keyword>
<evidence type="ECO:0000313" key="12">
    <source>
        <dbReference type="EMBL" id="MCE7507995.1"/>
    </source>
</evidence>
<dbReference type="FunFam" id="2.40.420.20:FF:000001">
    <property type="entry name" value="Efflux RND transporter periplasmic adaptor subunit"/>
    <property type="match status" value="1"/>
</dbReference>
<dbReference type="KEGG" id="axe:P40_20780"/>
<evidence type="ECO:0000256" key="5">
    <source>
        <dbReference type="ARBA" id="ARBA00023136"/>
    </source>
</evidence>
<dbReference type="Gene3D" id="2.40.30.170">
    <property type="match status" value="1"/>
</dbReference>
<dbReference type="GO" id="GO:0005886">
    <property type="term" value="C:plasma membrane"/>
    <property type="evidence" value="ECO:0007669"/>
    <property type="project" value="UniProtKB-SubCell"/>
</dbReference>
<dbReference type="Pfam" id="PF25944">
    <property type="entry name" value="Beta-barrel_RND"/>
    <property type="match status" value="1"/>
</dbReference>
<dbReference type="SUPFAM" id="SSF111369">
    <property type="entry name" value="HlyD-like secretion proteins"/>
    <property type="match status" value="1"/>
</dbReference>
<dbReference type="RefSeq" id="WP_080531750.1">
    <property type="nucleotide sequence ID" value="NZ_CP012331.1"/>
</dbReference>
<evidence type="ECO:0000256" key="2">
    <source>
        <dbReference type="ARBA" id="ARBA00009477"/>
    </source>
</evidence>
<keyword evidence="5 7" id="KW-0472">Membrane</keyword>
<dbReference type="NCBIfam" id="TIGR01730">
    <property type="entry name" value="RND_mfp"/>
    <property type="match status" value="1"/>
</dbReference>
<feature type="domain" description="Multidrug resistance protein MdtA-like alpha-helical hairpin" evidence="8">
    <location>
        <begin position="117"/>
        <end position="187"/>
    </location>
</feature>
<evidence type="ECO:0000259" key="8">
    <source>
        <dbReference type="Pfam" id="PF25876"/>
    </source>
</evidence>
<dbReference type="Proteomes" id="UP001107961">
    <property type="component" value="Unassembled WGS sequence"/>
</dbReference>
<evidence type="ECO:0000256" key="6">
    <source>
        <dbReference type="SAM" id="MobiDB-lite"/>
    </source>
</evidence>
<organism evidence="12 13">
    <name type="scientific">Alloalcanivorax xenomutans</name>
    <dbReference type="NCBI Taxonomy" id="1094342"/>
    <lineage>
        <taxon>Bacteria</taxon>
        <taxon>Pseudomonadati</taxon>
        <taxon>Pseudomonadota</taxon>
        <taxon>Gammaproteobacteria</taxon>
        <taxon>Oceanospirillales</taxon>
        <taxon>Alcanivoracaceae</taxon>
        <taxon>Alloalcanivorax</taxon>
    </lineage>
</organism>
<dbReference type="GO" id="GO:0015562">
    <property type="term" value="F:efflux transmembrane transporter activity"/>
    <property type="evidence" value="ECO:0007669"/>
    <property type="project" value="TreeGrafter"/>
</dbReference>
<keyword evidence="4" id="KW-0997">Cell inner membrane</keyword>
<dbReference type="InterPro" id="IPR058624">
    <property type="entry name" value="MdtA-like_HH"/>
</dbReference>
<dbReference type="PANTHER" id="PTHR30469:SF12">
    <property type="entry name" value="MULTIDRUG RESISTANCE PROTEIN MDTA"/>
    <property type="match status" value="1"/>
</dbReference>
<gene>
    <name evidence="12" type="ORF">LZG35_05055</name>
</gene>
<evidence type="ECO:0000256" key="3">
    <source>
        <dbReference type="ARBA" id="ARBA00022475"/>
    </source>
</evidence>
<feature type="region of interest" description="Disordered" evidence="6">
    <location>
        <begin position="383"/>
        <end position="410"/>
    </location>
</feature>
<sequence>MSETRSVPLSRSRLAWAVLLIVVLGGLWYLLSRSSSTPTGPMPRNAWEGPVAVRVVNAEAGDLNVQIKAIGTVTPLNTVTVRSRVDGELARVLFEEGAEVSKGTLLAEIDPDPYQVQLAQAQGQYQQNKAELAGAEQDLALYQTLYKQDSIARQQLTQQQALVNQLRGAVKANQAQVDDARLQLSWTRIEAPIDGRLGLRNVDAGNLVSSGDTDGLVTITQMRPISVVFTVPETQLDAVRNAFATGAAMPVQALDRNGATLLASGRLTTLDNRIDTATGTLRLRAEFANEKNELFPNQFVNVRLQLRTLPDAVTIPTDAVQYGSQGTYVYVIEDQKAQLRPITLGPVDGDRIAVSEGLADGEVVVLEGMERLRDGRDVILVEGDSQPVAPAGAGEGAAGGRRGGGQGGRP</sequence>
<dbReference type="InterPro" id="IPR058637">
    <property type="entry name" value="YknX-like_C"/>
</dbReference>
<name>A0A9Q3VZN5_9GAMM</name>
<feature type="transmembrane region" description="Helical" evidence="7">
    <location>
        <begin position="12"/>
        <end position="31"/>
    </location>
</feature>
<evidence type="ECO:0000259" key="11">
    <source>
        <dbReference type="Pfam" id="PF25989"/>
    </source>
</evidence>
<keyword evidence="7" id="KW-0812">Transmembrane</keyword>
<protein>
    <submittedName>
        <fullName evidence="12">Efflux RND transporter periplasmic adaptor subunit</fullName>
    </submittedName>
</protein>
<evidence type="ECO:0000259" key="9">
    <source>
        <dbReference type="Pfam" id="PF25917"/>
    </source>
</evidence>
<dbReference type="Gene3D" id="2.40.50.100">
    <property type="match status" value="1"/>
</dbReference>
<evidence type="ECO:0000313" key="13">
    <source>
        <dbReference type="Proteomes" id="UP001107961"/>
    </source>
</evidence>
<dbReference type="Gene3D" id="2.40.420.20">
    <property type="match status" value="1"/>
</dbReference>
<dbReference type="Pfam" id="PF25917">
    <property type="entry name" value="BSH_RND"/>
    <property type="match status" value="1"/>
</dbReference>
<comment type="similarity">
    <text evidence="2">Belongs to the membrane fusion protein (MFP) (TC 8.A.1) family.</text>
</comment>
<dbReference type="GO" id="GO:1990281">
    <property type="term" value="C:efflux pump complex"/>
    <property type="evidence" value="ECO:0007669"/>
    <property type="project" value="TreeGrafter"/>
</dbReference>
<evidence type="ECO:0000259" key="10">
    <source>
        <dbReference type="Pfam" id="PF25944"/>
    </source>
</evidence>
<accession>A0A9Q3VZN5</accession>
<dbReference type="InterPro" id="IPR058625">
    <property type="entry name" value="MdtA-like_BSH"/>
</dbReference>
<feature type="domain" description="YknX-like C-terminal permuted SH3-like" evidence="11">
    <location>
        <begin position="312"/>
        <end position="379"/>
    </location>
</feature>
<dbReference type="InterPro" id="IPR058626">
    <property type="entry name" value="MdtA-like_b-barrel"/>
</dbReference>
<proteinExistence type="inferred from homology"/>